<evidence type="ECO:0000259" key="3">
    <source>
        <dbReference type="PROSITE" id="PS50238"/>
    </source>
</evidence>
<feature type="compositionally biased region" description="Basic and acidic residues" evidence="2">
    <location>
        <begin position="12"/>
        <end position="32"/>
    </location>
</feature>
<gene>
    <name evidence="5" type="primary">LOC101849720</name>
</gene>
<feature type="domain" description="Rho-GAP" evidence="3">
    <location>
        <begin position="132"/>
        <end position="320"/>
    </location>
</feature>
<keyword evidence="1" id="KW-0343">GTPase activation</keyword>
<dbReference type="GeneID" id="101849720"/>
<dbReference type="RefSeq" id="XP_005106675.1">
    <property type="nucleotide sequence ID" value="XM_005106618.3"/>
</dbReference>
<feature type="compositionally biased region" description="Basic and acidic residues" evidence="2">
    <location>
        <begin position="71"/>
        <end position="101"/>
    </location>
</feature>
<evidence type="ECO:0000313" key="4">
    <source>
        <dbReference type="Proteomes" id="UP000694888"/>
    </source>
</evidence>
<dbReference type="Proteomes" id="UP000694888">
    <property type="component" value="Unplaced"/>
</dbReference>
<dbReference type="InterPro" id="IPR008936">
    <property type="entry name" value="Rho_GTPase_activation_prot"/>
</dbReference>
<feature type="compositionally biased region" description="Basic and acidic residues" evidence="2">
    <location>
        <begin position="763"/>
        <end position="772"/>
    </location>
</feature>
<protein>
    <submittedName>
        <fullName evidence="5">RalA-binding protein 1</fullName>
    </submittedName>
</protein>
<dbReference type="Gene3D" id="1.10.555.10">
    <property type="entry name" value="Rho GTPase activation protein"/>
    <property type="match status" value="1"/>
</dbReference>
<dbReference type="PANTHER" id="PTHR12783:SF5">
    <property type="entry name" value="RALA-BINDING PROTEIN 1"/>
    <property type="match status" value="1"/>
</dbReference>
<feature type="compositionally biased region" description="Basic and acidic residues" evidence="2">
    <location>
        <begin position="464"/>
        <end position="538"/>
    </location>
</feature>
<organism evidence="4 5">
    <name type="scientific">Aplysia californica</name>
    <name type="common">California sea hare</name>
    <dbReference type="NCBI Taxonomy" id="6500"/>
    <lineage>
        <taxon>Eukaryota</taxon>
        <taxon>Metazoa</taxon>
        <taxon>Spiralia</taxon>
        <taxon>Lophotrochozoa</taxon>
        <taxon>Mollusca</taxon>
        <taxon>Gastropoda</taxon>
        <taxon>Heterobranchia</taxon>
        <taxon>Euthyneura</taxon>
        <taxon>Tectipleura</taxon>
        <taxon>Aplysiida</taxon>
        <taxon>Aplysioidea</taxon>
        <taxon>Aplysiidae</taxon>
        <taxon>Aplysia</taxon>
    </lineage>
</organism>
<evidence type="ECO:0000256" key="2">
    <source>
        <dbReference type="SAM" id="MobiDB-lite"/>
    </source>
</evidence>
<dbReference type="PROSITE" id="PS50238">
    <property type="entry name" value="RHOGAP"/>
    <property type="match status" value="1"/>
</dbReference>
<accession>A0ABM0K1P8</accession>
<feature type="compositionally biased region" description="Basic and acidic residues" evidence="2">
    <location>
        <begin position="590"/>
        <end position="606"/>
    </location>
</feature>
<evidence type="ECO:0000313" key="5">
    <source>
        <dbReference type="RefSeq" id="XP_005106675.1"/>
    </source>
</evidence>
<feature type="compositionally biased region" description="Acidic residues" evidence="2">
    <location>
        <begin position="1"/>
        <end position="11"/>
    </location>
</feature>
<feature type="region of interest" description="Disordered" evidence="2">
    <location>
        <begin position="442"/>
        <end position="552"/>
    </location>
</feature>
<feature type="compositionally biased region" description="Basic and acidic residues" evidence="2">
    <location>
        <begin position="394"/>
        <end position="404"/>
    </location>
</feature>
<keyword evidence="4" id="KW-1185">Reference proteome</keyword>
<dbReference type="SMART" id="SM00324">
    <property type="entry name" value="RhoGAP"/>
    <property type="match status" value="1"/>
</dbReference>
<feature type="compositionally biased region" description="Basic residues" evidence="2">
    <location>
        <begin position="102"/>
        <end position="113"/>
    </location>
</feature>
<feature type="compositionally biased region" description="Acidic residues" evidence="2">
    <location>
        <begin position="36"/>
        <end position="45"/>
    </location>
</feature>
<dbReference type="Pfam" id="PF20924">
    <property type="entry name" value="RLIP76_Ral-bd"/>
    <property type="match status" value="1"/>
</dbReference>
<feature type="compositionally biased region" description="Basic and acidic residues" evidence="2">
    <location>
        <begin position="638"/>
        <end position="652"/>
    </location>
</feature>
<dbReference type="InterPro" id="IPR039767">
    <property type="entry name" value="RALBP1"/>
</dbReference>
<proteinExistence type="predicted"/>
<dbReference type="Pfam" id="PF00620">
    <property type="entry name" value="RhoGAP"/>
    <property type="match status" value="1"/>
</dbReference>
<feature type="compositionally biased region" description="Acidic residues" evidence="2">
    <location>
        <begin position="773"/>
        <end position="783"/>
    </location>
</feature>
<dbReference type="SUPFAM" id="SSF48350">
    <property type="entry name" value="GTPase activation domain, GAP"/>
    <property type="match status" value="1"/>
</dbReference>
<feature type="compositionally biased region" description="Basic and acidic residues" evidence="2">
    <location>
        <begin position="442"/>
        <end position="455"/>
    </location>
</feature>
<sequence length="908" mass="103014">MNFESQDPDVEDDRKRDSSRKRDGKRDKKEKGYQMFEEEDSEDDQLVLAGELKSPSKNKKERVKPTFKFPVRKEKAKEKEEKKDKEAKKEEKEKRREEKEGKKFKKDKKKSKHAPAPAVVTPSQYENPIFGVPLAMAVERNKSHDGIEVPAIVRECIDYIEECGLSCEGIYRISGVKSKVQHLKDAYNRHEAVYLYEHEPNVVASLLKQFLRDLPEPVLTPALLPKFEEASVIKNSKKKVEAFYRLICDMPNCNRLLLSWMIVHMSHVIELAKENKMSLQNVSIVLSPTMQISHRVLYVLFSNVQDLFGNVTLRKYVPPLKPAHSKWSLELPDNPVALEEELAKQESLLNQLHVDLNSGLTDPVIEEQLWEVQRVVTQLKRKIKMAKKNVEMGERRKANLDMKKSSTTSIPSLSAPEELQLELRTAPDSTGPTVTTVTAVVERHPKEGEEVKESPSVDGTAQVDDSKKAVKFAEEPKMKGGETAEKKETEAPKKKKESVSFEEKGKGDMGSEDKKENVTEQKEPTPESKELATKETSSEKVASVGSGKVKEITKEKTGCVTAQAVKEGKEEKDEVKTQVDSVKKGVDETLKVEENLSGESETKQDENVSVALNEKSAVKQAVKPSETTVVAQDNSVKPAERPVVNERKKEPSPPEVTSPSHVKEVTLPQKTVQLPQSVIVKKPPEDKVVSSQASPPKQNVEVEAKKPKLPPFMSTTLLQPMKAEIPKPKSSSEDLKAKQESLLRWEKLRELEEELLGEKKKKVVTETESIKDTEEEISDDRDMEQLLEEEYAMLMEEEELLAIADELKQKMATERSEMERLAQEIQELQYLRQDSDLEDLSSSSNSSDDSEDEEDLQDLLTQLIQDNEDLEMQSADLCQKVHEERMICLSVKLQIRLLQQRQMETTYG</sequence>
<feature type="compositionally biased region" description="Polar residues" evidence="2">
    <location>
        <begin position="625"/>
        <end position="635"/>
    </location>
</feature>
<feature type="region of interest" description="Disordered" evidence="2">
    <location>
        <begin position="832"/>
        <end position="856"/>
    </location>
</feature>
<dbReference type="PANTHER" id="PTHR12783">
    <property type="entry name" value="RALA BINDING PROTEIN 1 RALBP1"/>
    <property type="match status" value="1"/>
</dbReference>
<dbReference type="InterPro" id="IPR049041">
    <property type="entry name" value="RalBP1-like_Ral-bd"/>
</dbReference>
<feature type="region of interest" description="Disordered" evidence="2">
    <location>
        <begin position="394"/>
        <end position="416"/>
    </location>
</feature>
<feature type="region of interest" description="Disordered" evidence="2">
    <location>
        <begin position="1"/>
        <end position="117"/>
    </location>
</feature>
<dbReference type="InterPro" id="IPR000198">
    <property type="entry name" value="RhoGAP_dom"/>
</dbReference>
<feature type="region of interest" description="Disordered" evidence="2">
    <location>
        <begin position="590"/>
        <end position="718"/>
    </location>
</feature>
<evidence type="ECO:0000256" key="1">
    <source>
        <dbReference type="ARBA" id="ARBA00022468"/>
    </source>
</evidence>
<dbReference type="Gene3D" id="1.20.58.90">
    <property type="match status" value="1"/>
</dbReference>
<name>A0ABM0K1P8_APLCA</name>
<reference evidence="5" key="1">
    <citation type="submission" date="2025-08" db="UniProtKB">
        <authorList>
            <consortium name="RefSeq"/>
        </authorList>
    </citation>
    <scope>IDENTIFICATION</scope>
</reference>
<feature type="region of interest" description="Disordered" evidence="2">
    <location>
        <begin position="760"/>
        <end position="783"/>
    </location>
</feature>